<evidence type="ECO:0000313" key="10">
    <source>
        <dbReference type="Proteomes" id="UP000186400"/>
    </source>
</evidence>
<keyword evidence="10" id="KW-1185">Reference proteome</keyword>
<name>A0A1N6Y081_9SPIO</name>
<dbReference type="InterPro" id="IPR036097">
    <property type="entry name" value="HisK_dim/P_sf"/>
</dbReference>
<keyword evidence="7" id="KW-0472">Membrane</keyword>
<dbReference type="Proteomes" id="UP000186400">
    <property type="component" value="Unassembled WGS sequence"/>
</dbReference>
<protein>
    <recommendedName>
        <fullName evidence="2">histidine kinase</fullName>
        <ecNumber evidence="2">2.7.13.3</ecNumber>
    </recommendedName>
</protein>
<dbReference type="PANTHER" id="PTHR43711">
    <property type="entry name" value="TWO-COMPONENT HISTIDINE KINASE"/>
    <property type="match status" value="1"/>
</dbReference>
<evidence type="ECO:0000256" key="3">
    <source>
        <dbReference type="ARBA" id="ARBA00022679"/>
    </source>
</evidence>
<dbReference type="Pfam" id="PF02518">
    <property type="entry name" value="HATPase_c"/>
    <property type="match status" value="1"/>
</dbReference>
<evidence type="ECO:0000259" key="8">
    <source>
        <dbReference type="PROSITE" id="PS50109"/>
    </source>
</evidence>
<organism evidence="9 10">
    <name type="scientific">Alkalispirochaeta americana</name>
    <dbReference type="NCBI Taxonomy" id="159291"/>
    <lineage>
        <taxon>Bacteria</taxon>
        <taxon>Pseudomonadati</taxon>
        <taxon>Spirochaetota</taxon>
        <taxon>Spirochaetia</taxon>
        <taxon>Spirochaetales</taxon>
        <taxon>Spirochaetaceae</taxon>
        <taxon>Alkalispirochaeta</taxon>
    </lineage>
</organism>
<comment type="catalytic activity">
    <reaction evidence="1">
        <text>ATP + protein L-histidine = ADP + protein N-phospho-L-histidine.</text>
        <dbReference type="EC" id="2.7.13.3"/>
    </reaction>
</comment>
<keyword evidence="7" id="KW-1133">Transmembrane helix</keyword>
<feature type="transmembrane region" description="Helical" evidence="7">
    <location>
        <begin position="130"/>
        <end position="148"/>
    </location>
</feature>
<evidence type="ECO:0000256" key="7">
    <source>
        <dbReference type="SAM" id="Phobius"/>
    </source>
</evidence>
<dbReference type="InterPro" id="IPR005467">
    <property type="entry name" value="His_kinase_dom"/>
</dbReference>
<dbReference type="AlphaFoldDB" id="A0A1N6Y081"/>
<feature type="transmembrane region" description="Helical" evidence="7">
    <location>
        <begin position="228"/>
        <end position="248"/>
    </location>
</feature>
<keyword evidence="4 9" id="KW-0418">Kinase</keyword>
<keyword evidence="3" id="KW-0808">Transferase</keyword>
<evidence type="ECO:0000256" key="2">
    <source>
        <dbReference type="ARBA" id="ARBA00012438"/>
    </source>
</evidence>
<dbReference type="PANTHER" id="PTHR43711:SF1">
    <property type="entry name" value="HISTIDINE KINASE 1"/>
    <property type="match status" value="1"/>
</dbReference>
<dbReference type="STRING" id="159291.SAMN05920897_1358"/>
<feature type="domain" description="Histidine kinase" evidence="8">
    <location>
        <begin position="293"/>
        <end position="516"/>
    </location>
</feature>
<feature type="transmembrane region" description="Helical" evidence="7">
    <location>
        <begin position="105"/>
        <end position="123"/>
    </location>
</feature>
<dbReference type="CDD" id="cd00082">
    <property type="entry name" value="HisKA"/>
    <property type="match status" value="1"/>
</dbReference>
<feature type="transmembrane region" description="Helical" evidence="7">
    <location>
        <begin position="154"/>
        <end position="172"/>
    </location>
</feature>
<dbReference type="Gene3D" id="1.10.287.130">
    <property type="match status" value="1"/>
</dbReference>
<dbReference type="InterPro" id="IPR050736">
    <property type="entry name" value="Sensor_HK_Regulatory"/>
</dbReference>
<keyword evidence="5" id="KW-0902">Two-component regulatory system</keyword>
<dbReference type="InterPro" id="IPR003594">
    <property type="entry name" value="HATPase_dom"/>
</dbReference>
<dbReference type="SMART" id="SM00387">
    <property type="entry name" value="HATPase_c"/>
    <property type="match status" value="1"/>
</dbReference>
<dbReference type="CDD" id="cd00075">
    <property type="entry name" value="HATPase"/>
    <property type="match status" value="1"/>
</dbReference>
<reference evidence="9 10" key="1">
    <citation type="submission" date="2017-01" db="EMBL/GenBank/DDBJ databases">
        <authorList>
            <person name="Mah S.A."/>
            <person name="Swanson W.J."/>
            <person name="Moy G.W."/>
            <person name="Vacquier V.D."/>
        </authorList>
    </citation>
    <scope>NUCLEOTIDE SEQUENCE [LARGE SCALE GENOMIC DNA]</scope>
    <source>
        <strain evidence="9 10">ASpG1</strain>
    </source>
</reference>
<gene>
    <name evidence="9" type="ORF">SAMN05920897_1358</name>
</gene>
<dbReference type="Pfam" id="PF00512">
    <property type="entry name" value="HisKA"/>
    <property type="match status" value="1"/>
</dbReference>
<evidence type="ECO:0000256" key="6">
    <source>
        <dbReference type="SAM" id="MobiDB-lite"/>
    </source>
</evidence>
<evidence type="ECO:0000256" key="1">
    <source>
        <dbReference type="ARBA" id="ARBA00000085"/>
    </source>
</evidence>
<evidence type="ECO:0000313" key="9">
    <source>
        <dbReference type="EMBL" id="SIR07901.1"/>
    </source>
</evidence>
<keyword evidence="7" id="KW-0812">Transmembrane</keyword>
<dbReference type="SUPFAM" id="SSF55874">
    <property type="entry name" value="ATPase domain of HSP90 chaperone/DNA topoisomerase II/histidine kinase"/>
    <property type="match status" value="1"/>
</dbReference>
<dbReference type="PROSITE" id="PS50109">
    <property type="entry name" value="HIS_KIN"/>
    <property type="match status" value="1"/>
</dbReference>
<dbReference type="Gene3D" id="3.30.565.10">
    <property type="entry name" value="Histidine kinase-like ATPase, C-terminal domain"/>
    <property type="match status" value="1"/>
</dbReference>
<proteinExistence type="predicted"/>
<dbReference type="EMBL" id="FTMS01000035">
    <property type="protein sequence ID" value="SIR07901.1"/>
    <property type="molecule type" value="Genomic_DNA"/>
</dbReference>
<sequence>MFDITTIIEKYIKNTDSLHSLPTSSTSPSAAPTTPDATTEAPAGTASEASYRETARYISEEISSMNYHRLRRIMLVPLTLNLLFLVFSLAGFHGPREAVTDVPNVILMIRIAVFAGMIFFLFAWSGKTKAPAASIVLMGWFLLIILRTYSVTDIPLMLILVLELVLLNLFVLSPPVVSISSNTIILVSFILFRFIQFSPVEAPEVAGSESVFGGGGSSIAGSSPGSDVLTLLPAFIAFMVLIAVVSFLSRYQFRDIIRQIYLRKITVDQLATIKAQNAELERLHRMRDDVDRIVRHDLRSPLNGILGATQLLKGGSVEDQRDEFVSIIEQSGYKMLHMINNSLDLYQMAEGTYLLELEDVNLTTLLEEVRNEMLSLTGLKNVDMQFHFTPSAATNARADAGHREVYVQGERVKLANMMSNLVKNAVEASPEDETVTVSVDSSRRDSVTIDIHNMGAVPVQMRDSFFERYATAGKKGGTGLGTYSAKLIADTHGGDLSFTTSERDGTHLTVTLPRVTSVTAARR</sequence>
<dbReference type="SUPFAM" id="SSF47384">
    <property type="entry name" value="Homodimeric domain of signal transducing histidine kinase"/>
    <property type="match status" value="1"/>
</dbReference>
<feature type="compositionally biased region" description="Low complexity" evidence="6">
    <location>
        <begin position="19"/>
        <end position="46"/>
    </location>
</feature>
<dbReference type="GO" id="GO:0000155">
    <property type="term" value="F:phosphorelay sensor kinase activity"/>
    <property type="evidence" value="ECO:0007669"/>
    <property type="project" value="InterPro"/>
</dbReference>
<feature type="region of interest" description="Disordered" evidence="6">
    <location>
        <begin position="19"/>
        <end position="48"/>
    </location>
</feature>
<feature type="transmembrane region" description="Helical" evidence="7">
    <location>
        <begin position="179"/>
        <end position="195"/>
    </location>
</feature>
<accession>A0A1N6Y081</accession>
<dbReference type="SMART" id="SM00388">
    <property type="entry name" value="HisKA"/>
    <property type="match status" value="1"/>
</dbReference>
<feature type="transmembrane region" description="Helical" evidence="7">
    <location>
        <begin position="73"/>
        <end position="93"/>
    </location>
</feature>
<dbReference type="EC" id="2.7.13.3" evidence="2"/>
<evidence type="ECO:0000256" key="4">
    <source>
        <dbReference type="ARBA" id="ARBA00022777"/>
    </source>
</evidence>
<dbReference type="InterPro" id="IPR036890">
    <property type="entry name" value="HATPase_C_sf"/>
</dbReference>
<dbReference type="InterPro" id="IPR003661">
    <property type="entry name" value="HisK_dim/P_dom"/>
</dbReference>
<evidence type="ECO:0000256" key="5">
    <source>
        <dbReference type="ARBA" id="ARBA00023012"/>
    </source>
</evidence>